<sequence>MALVLIVALPLAGWLVNGLAGGRLPRPLVSVIGCGTVAASFVASAMAARHLAVPSDALTATLFTWIAAGDFTVSAGLLMDRLSALMALVVTGVGFLIHVYSIGYMADDSAYSRYFAYLNLFVGSMLLLVLGGNLLVLFVGWELVGLCSYLLIGFWFDRERAANS</sequence>
<comment type="caution">
    <text evidence="9">The sequence shown here is derived from an EMBL/GenBank/DDBJ whole genome shotgun (WGS) entry which is preliminary data.</text>
</comment>
<gene>
    <name evidence="9" type="ORF">E6H01_03965</name>
</gene>
<dbReference type="GO" id="GO:0008137">
    <property type="term" value="F:NADH dehydrogenase (ubiquinone) activity"/>
    <property type="evidence" value="ECO:0007669"/>
    <property type="project" value="InterPro"/>
</dbReference>
<proteinExistence type="predicted"/>
<feature type="domain" description="NADH-Ubiquinone oxidoreductase (complex I) chain 5 N-terminal" evidence="8">
    <location>
        <begin position="65"/>
        <end position="115"/>
    </location>
</feature>
<keyword evidence="2 5" id="KW-0812">Transmembrane</keyword>
<evidence type="ECO:0000313" key="10">
    <source>
        <dbReference type="Proteomes" id="UP000319353"/>
    </source>
</evidence>
<feature type="transmembrane region" description="Helical" evidence="6">
    <location>
        <begin position="114"/>
        <end position="132"/>
    </location>
</feature>
<dbReference type="GO" id="GO:0042773">
    <property type="term" value="P:ATP synthesis coupled electron transport"/>
    <property type="evidence" value="ECO:0007669"/>
    <property type="project" value="InterPro"/>
</dbReference>
<dbReference type="Proteomes" id="UP000319353">
    <property type="component" value="Unassembled WGS sequence"/>
</dbReference>
<dbReference type="PRINTS" id="PR01434">
    <property type="entry name" value="NADHDHGNASE5"/>
</dbReference>
<keyword evidence="4 6" id="KW-0472">Membrane</keyword>
<evidence type="ECO:0000256" key="4">
    <source>
        <dbReference type="ARBA" id="ARBA00023136"/>
    </source>
</evidence>
<dbReference type="PANTHER" id="PTHR42829:SF2">
    <property type="entry name" value="NADH-UBIQUINONE OXIDOREDUCTASE CHAIN 5"/>
    <property type="match status" value="1"/>
</dbReference>
<evidence type="ECO:0000256" key="6">
    <source>
        <dbReference type="SAM" id="Phobius"/>
    </source>
</evidence>
<feature type="domain" description="NADH:quinone oxidoreductase/Mrp antiporter transmembrane" evidence="7">
    <location>
        <begin position="132"/>
        <end position="163"/>
    </location>
</feature>
<evidence type="ECO:0000256" key="1">
    <source>
        <dbReference type="ARBA" id="ARBA00004127"/>
    </source>
</evidence>
<dbReference type="Pfam" id="PF00361">
    <property type="entry name" value="Proton_antipo_M"/>
    <property type="match status" value="1"/>
</dbReference>
<protein>
    <submittedName>
        <fullName evidence="9">NADH-quinone oxidoreductase subunit L</fullName>
    </submittedName>
</protein>
<reference evidence="9 10" key="1">
    <citation type="journal article" date="2019" name="Nat. Microbiol.">
        <title>Mediterranean grassland soil C-N compound turnover is dependent on rainfall and depth, and is mediated by genomically divergent microorganisms.</title>
        <authorList>
            <person name="Diamond S."/>
            <person name="Andeer P.F."/>
            <person name="Li Z."/>
            <person name="Crits-Christoph A."/>
            <person name="Burstein D."/>
            <person name="Anantharaman K."/>
            <person name="Lane K.R."/>
            <person name="Thomas B.C."/>
            <person name="Pan C."/>
            <person name="Northen T.R."/>
            <person name="Banfield J.F."/>
        </authorList>
    </citation>
    <scope>NUCLEOTIDE SEQUENCE [LARGE SCALE GENOMIC DNA]</scope>
    <source>
        <strain evidence="9">NP_4</strain>
    </source>
</reference>
<dbReference type="PANTHER" id="PTHR42829">
    <property type="entry name" value="NADH-UBIQUINONE OXIDOREDUCTASE CHAIN 5"/>
    <property type="match status" value="1"/>
</dbReference>
<evidence type="ECO:0000259" key="7">
    <source>
        <dbReference type="Pfam" id="PF00361"/>
    </source>
</evidence>
<dbReference type="PRINTS" id="PR01435">
    <property type="entry name" value="NPOXDRDTASE5"/>
</dbReference>
<dbReference type="Pfam" id="PF00662">
    <property type="entry name" value="Proton_antipo_N"/>
    <property type="match status" value="1"/>
</dbReference>
<comment type="subcellular location">
    <subcellularLocation>
        <location evidence="1">Endomembrane system</location>
        <topology evidence="1">Multi-pass membrane protein</topology>
    </subcellularLocation>
    <subcellularLocation>
        <location evidence="5">Membrane</location>
        <topology evidence="5">Multi-pass membrane protein</topology>
    </subcellularLocation>
</comment>
<evidence type="ECO:0000259" key="8">
    <source>
        <dbReference type="Pfam" id="PF00662"/>
    </source>
</evidence>
<evidence type="ECO:0000256" key="5">
    <source>
        <dbReference type="RuleBase" id="RU000320"/>
    </source>
</evidence>
<dbReference type="GO" id="GO:0016020">
    <property type="term" value="C:membrane"/>
    <property type="evidence" value="ECO:0007669"/>
    <property type="project" value="UniProtKB-SubCell"/>
</dbReference>
<evidence type="ECO:0000313" key="9">
    <source>
        <dbReference type="EMBL" id="TMJ04716.1"/>
    </source>
</evidence>
<dbReference type="GO" id="GO:0015990">
    <property type="term" value="P:electron transport coupled proton transport"/>
    <property type="evidence" value="ECO:0007669"/>
    <property type="project" value="TreeGrafter"/>
</dbReference>
<dbReference type="EMBL" id="VBAL01000036">
    <property type="protein sequence ID" value="TMJ04716.1"/>
    <property type="molecule type" value="Genomic_DNA"/>
</dbReference>
<dbReference type="InterPro" id="IPR001516">
    <property type="entry name" value="Proton_antipo_N"/>
</dbReference>
<name>A0A537L9X5_9BACT</name>
<keyword evidence="3 6" id="KW-1133">Transmembrane helix</keyword>
<evidence type="ECO:0000256" key="3">
    <source>
        <dbReference type="ARBA" id="ARBA00022989"/>
    </source>
</evidence>
<feature type="non-terminal residue" evidence="9">
    <location>
        <position position="164"/>
    </location>
</feature>
<dbReference type="InterPro" id="IPR001750">
    <property type="entry name" value="ND/Mrp_TM"/>
</dbReference>
<evidence type="ECO:0000256" key="2">
    <source>
        <dbReference type="ARBA" id="ARBA00022692"/>
    </source>
</evidence>
<feature type="transmembrane region" description="Helical" evidence="6">
    <location>
        <begin position="84"/>
        <end position="102"/>
    </location>
</feature>
<organism evidence="9 10">
    <name type="scientific">Candidatus Segetimicrobium genomatis</name>
    <dbReference type="NCBI Taxonomy" id="2569760"/>
    <lineage>
        <taxon>Bacteria</taxon>
        <taxon>Bacillati</taxon>
        <taxon>Candidatus Sysuimicrobiota</taxon>
        <taxon>Candidatus Sysuimicrobiia</taxon>
        <taxon>Candidatus Sysuimicrobiales</taxon>
        <taxon>Candidatus Segetimicrobiaceae</taxon>
        <taxon>Candidatus Segetimicrobium</taxon>
    </lineage>
</organism>
<dbReference type="InterPro" id="IPR003945">
    <property type="entry name" value="NU5C-like"/>
</dbReference>
<feature type="transmembrane region" description="Helical" evidence="6">
    <location>
        <begin position="138"/>
        <end position="156"/>
    </location>
</feature>
<accession>A0A537L9X5</accession>
<dbReference type="AlphaFoldDB" id="A0A537L9X5"/>
<feature type="transmembrane region" description="Helical" evidence="6">
    <location>
        <begin position="28"/>
        <end position="48"/>
    </location>
</feature>
<feature type="transmembrane region" description="Helical" evidence="6">
    <location>
        <begin position="60"/>
        <end position="78"/>
    </location>
</feature>
<dbReference type="GO" id="GO:0012505">
    <property type="term" value="C:endomembrane system"/>
    <property type="evidence" value="ECO:0007669"/>
    <property type="project" value="UniProtKB-SubCell"/>
</dbReference>
<dbReference type="GO" id="GO:0003954">
    <property type="term" value="F:NADH dehydrogenase activity"/>
    <property type="evidence" value="ECO:0007669"/>
    <property type="project" value="TreeGrafter"/>
</dbReference>